<dbReference type="KEGG" id="aace:A0U92_10540"/>
<gene>
    <name evidence="1" type="ORF">A0U92_10540</name>
</gene>
<accession>A0A1U9KHC9</accession>
<dbReference type="Proteomes" id="UP000188937">
    <property type="component" value="Chromosome"/>
</dbReference>
<protein>
    <recommendedName>
        <fullName evidence="3">DUF4393 domain-containing protein</fullName>
    </recommendedName>
</protein>
<name>A0A1U9KHC9_ACEAC</name>
<dbReference type="Pfam" id="PF14337">
    <property type="entry name" value="Abi_alpha"/>
    <property type="match status" value="1"/>
</dbReference>
<dbReference type="AlphaFoldDB" id="A0A1U9KHC9"/>
<evidence type="ECO:0000313" key="2">
    <source>
        <dbReference type="Proteomes" id="UP000188937"/>
    </source>
</evidence>
<keyword evidence="2" id="KW-1185">Reference proteome</keyword>
<evidence type="ECO:0000313" key="1">
    <source>
        <dbReference type="EMBL" id="AQS85147.1"/>
    </source>
</evidence>
<organism evidence="1 2">
    <name type="scientific">Acetobacter aceti</name>
    <dbReference type="NCBI Taxonomy" id="435"/>
    <lineage>
        <taxon>Bacteria</taxon>
        <taxon>Pseudomonadati</taxon>
        <taxon>Pseudomonadota</taxon>
        <taxon>Alphaproteobacteria</taxon>
        <taxon>Acetobacterales</taxon>
        <taxon>Acetobacteraceae</taxon>
        <taxon>Acetobacter</taxon>
        <taxon>Acetobacter subgen. Acetobacter</taxon>
    </lineage>
</organism>
<sequence>MSSLIPTDPESLEHTAKAIGFIVKGVPGLHDAIYETIRSVWTDPLMRRRRAKNLEHELEMAEEMLKGQKRLEDVSAKVAKEILEPAMEEDREELQKLWAAMIARLQVGQLSTVRREWINIIKSLEVVDVGILTEMPSVSFIIEANKDSHTQAFIDALKIKYPQTTFSNDLIVLAFHSLEEKGLIKHIVNGGRSVGSECRSFYTYTTLGRTILEITSPPS</sequence>
<dbReference type="EMBL" id="CP014692">
    <property type="protein sequence ID" value="AQS85147.1"/>
    <property type="molecule type" value="Genomic_DNA"/>
</dbReference>
<reference evidence="1 2" key="1">
    <citation type="submission" date="2016-03" db="EMBL/GenBank/DDBJ databases">
        <title>Acetic acid bacteria sequencing.</title>
        <authorList>
            <person name="Brandt J."/>
            <person name="Jakob F."/>
            <person name="Vogel R.F."/>
        </authorList>
    </citation>
    <scope>NUCLEOTIDE SEQUENCE [LARGE SCALE GENOMIC DNA]</scope>
    <source>
        <strain evidence="1 2">TMW2.1153</strain>
    </source>
</reference>
<evidence type="ECO:0008006" key="3">
    <source>
        <dbReference type="Google" id="ProtNLM"/>
    </source>
</evidence>
<proteinExistence type="predicted"/>
<dbReference type="InterPro" id="IPR025506">
    <property type="entry name" value="Abi_alpha"/>
</dbReference>
<dbReference type="OrthoDB" id="7275752at2"/>
<dbReference type="RefSeq" id="WP_077813192.1">
    <property type="nucleotide sequence ID" value="NZ_CP014692.1"/>
</dbReference>